<feature type="region of interest" description="Disordered" evidence="1">
    <location>
        <begin position="46"/>
        <end position="658"/>
    </location>
</feature>
<dbReference type="EMBL" id="JADNRY010000145">
    <property type="protein sequence ID" value="KAF9063504.1"/>
    <property type="molecule type" value="Genomic_DNA"/>
</dbReference>
<feature type="compositionally biased region" description="Pro residues" evidence="1">
    <location>
        <begin position="625"/>
        <end position="634"/>
    </location>
</feature>
<proteinExistence type="predicted"/>
<organism evidence="2 3">
    <name type="scientific">Rhodocollybia butyracea</name>
    <dbReference type="NCBI Taxonomy" id="206335"/>
    <lineage>
        <taxon>Eukaryota</taxon>
        <taxon>Fungi</taxon>
        <taxon>Dikarya</taxon>
        <taxon>Basidiomycota</taxon>
        <taxon>Agaricomycotina</taxon>
        <taxon>Agaricomycetes</taxon>
        <taxon>Agaricomycetidae</taxon>
        <taxon>Agaricales</taxon>
        <taxon>Marasmiineae</taxon>
        <taxon>Omphalotaceae</taxon>
        <taxon>Rhodocollybia</taxon>
    </lineage>
</organism>
<dbReference type="OrthoDB" id="3271227at2759"/>
<feature type="compositionally biased region" description="Polar residues" evidence="1">
    <location>
        <begin position="594"/>
        <end position="603"/>
    </location>
</feature>
<feature type="compositionally biased region" description="Acidic residues" evidence="1">
    <location>
        <begin position="361"/>
        <end position="371"/>
    </location>
</feature>
<protein>
    <submittedName>
        <fullName evidence="2">Uncharacterized protein</fullName>
    </submittedName>
</protein>
<evidence type="ECO:0000313" key="2">
    <source>
        <dbReference type="EMBL" id="KAF9063504.1"/>
    </source>
</evidence>
<feature type="compositionally biased region" description="Acidic residues" evidence="1">
    <location>
        <begin position="318"/>
        <end position="327"/>
    </location>
</feature>
<name>A0A9P5PHR3_9AGAR</name>
<feature type="compositionally biased region" description="Polar residues" evidence="1">
    <location>
        <begin position="71"/>
        <end position="83"/>
    </location>
</feature>
<feature type="compositionally biased region" description="Acidic residues" evidence="1">
    <location>
        <begin position="109"/>
        <end position="118"/>
    </location>
</feature>
<feature type="compositionally biased region" description="Low complexity" evidence="1">
    <location>
        <begin position="505"/>
        <end position="521"/>
    </location>
</feature>
<reference evidence="2" key="1">
    <citation type="submission" date="2020-11" db="EMBL/GenBank/DDBJ databases">
        <authorList>
            <consortium name="DOE Joint Genome Institute"/>
            <person name="Ahrendt S."/>
            <person name="Riley R."/>
            <person name="Andreopoulos W."/>
            <person name="Labutti K."/>
            <person name="Pangilinan J."/>
            <person name="Ruiz-Duenas F.J."/>
            <person name="Barrasa J.M."/>
            <person name="Sanchez-Garcia M."/>
            <person name="Camarero S."/>
            <person name="Miyauchi S."/>
            <person name="Serrano A."/>
            <person name="Linde D."/>
            <person name="Babiker R."/>
            <person name="Drula E."/>
            <person name="Ayuso-Fernandez I."/>
            <person name="Pacheco R."/>
            <person name="Padilla G."/>
            <person name="Ferreira P."/>
            <person name="Barriuso J."/>
            <person name="Kellner H."/>
            <person name="Castanera R."/>
            <person name="Alfaro M."/>
            <person name="Ramirez L."/>
            <person name="Pisabarro A.G."/>
            <person name="Kuo A."/>
            <person name="Tritt A."/>
            <person name="Lipzen A."/>
            <person name="He G."/>
            <person name="Yan M."/>
            <person name="Ng V."/>
            <person name="Cullen D."/>
            <person name="Martin F."/>
            <person name="Rosso M.-N."/>
            <person name="Henrissat B."/>
            <person name="Hibbett D."/>
            <person name="Martinez A.T."/>
            <person name="Grigoriev I.V."/>
        </authorList>
    </citation>
    <scope>NUCLEOTIDE SEQUENCE</scope>
    <source>
        <strain evidence="2">AH 40177</strain>
    </source>
</reference>
<feature type="compositionally biased region" description="Acidic residues" evidence="1">
    <location>
        <begin position="425"/>
        <end position="437"/>
    </location>
</feature>
<keyword evidence="3" id="KW-1185">Reference proteome</keyword>
<feature type="compositionally biased region" description="Low complexity" evidence="1">
    <location>
        <begin position="398"/>
        <end position="412"/>
    </location>
</feature>
<dbReference type="AlphaFoldDB" id="A0A9P5PHR3"/>
<gene>
    <name evidence="2" type="ORF">BDP27DRAFT_1426837</name>
</gene>
<feature type="compositionally biased region" description="Basic residues" evidence="1">
    <location>
        <begin position="124"/>
        <end position="137"/>
    </location>
</feature>
<evidence type="ECO:0000313" key="3">
    <source>
        <dbReference type="Proteomes" id="UP000772434"/>
    </source>
</evidence>
<comment type="caution">
    <text evidence="2">The sequence shown here is derived from an EMBL/GenBank/DDBJ whole genome shotgun (WGS) entry which is preliminary data.</text>
</comment>
<feature type="compositionally biased region" description="Basic and acidic residues" evidence="1">
    <location>
        <begin position="641"/>
        <end position="653"/>
    </location>
</feature>
<dbReference type="Proteomes" id="UP000772434">
    <property type="component" value="Unassembled WGS sequence"/>
</dbReference>
<feature type="compositionally biased region" description="Low complexity" evidence="1">
    <location>
        <begin position="463"/>
        <end position="482"/>
    </location>
</feature>
<feature type="compositionally biased region" description="Basic residues" evidence="1">
    <location>
        <begin position="448"/>
        <end position="462"/>
    </location>
</feature>
<feature type="compositionally biased region" description="Basic residues" evidence="1">
    <location>
        <begin position="244"/>
        <end position="253"/>
    </location>
</feature>
<sequence length="701" mass="76111">MDNEEIVADSEGEDEMLIPPRISTLSANVSTISEFSVNKVTAGETISDFSSVIPQPRPLPRPKPRPIQKPSDSSILNTFSMTPTIADRAKMRKRGGNSSSSSAVPEVIELSDDDDDEFSLFTPKKPKPKNKTIKKKTAPVNRIDTPEPSLPIATSPILNSNALLPPSDPPQSTPSDDFQFPPIEILPNIASSVSTSTRTDVDIDMDMPPPPFFAPDSSPVIIAHDKDSALMPPPATPPLAVVTKAKKPRTKKKKNDDEDDYADEASTAPKGKKTKPKGKEKARDKPPAKAKADKSSKKKGKEKAAPQPQEFKSHEFVDEADDDEIDEMLMSTFTIKIPARSKTQPQPSPPGAKRGRGPSDVADEKEGEESFPTDGPRKKMRIHDDNQEDQAVADPNEGIIGSSVSISPVSMSTGNKGRKGRVVLSDDEAEEIDIDIDMDVRESPVAVKKSKGKAPAKSKAKAKSVASTSKTKASTKANAGNADASDEEAGPSSSKENICPPSPLPKISTPSIPSTPKTPTPDVDPKSLFKYPSLTSRYTIAPPSTRKSTPMSELIRRVNSMPNSNSQFKSPMPKGAKGKGSGKAGQDEGESRTSEVGSNTPTYSPYLKSSRAFLSRIAPLHPNRRTPPPAPPPAPKKKTRKEIEWDKKDKEEKEELEDKWEQELVESLGGIGEWMMLGEEQRKMMKRAKKDRELGLGGWEE</sequence>
<accession>A0A9P5PHR3</accession>
<evidence type="ECO:0000256" key="1">
    <source>
        <dbReference type="SAM" id="MobiDB-lite"/>
    </source>
</evidence>
<feature type="compositionally biased region" description="Basic and acidic residues" evidence="1">
    <location>
        <begin position="277"/>
        <end position="295"/>
    </location>
</feature>